<proteinExistence type="predicted"/>
<feature type="transmembrane region" description="Helical" evidence="1">
    <location>
        <begin position="20"/>
        <end position="38"/>
    </location>
</feature>
<dbReference type="EMBL" id="BONP01000012">
    <property type="protein sequence ID" value="GIG40454.1"/>
    <property type="molecule type" value="Genomic_DNA"/>
</dbReference>
<protein>
    <submittedName>
        <fullName evidence="2">Uncharacterized protein</fullName>
    </submittedName>
</protein>
<keyword evidence="1" id="KW-0812">Transmembrane</keyword>
<dbReference type="Proteomes" id="UP000614741">
    <property type="component" value="Unassembled WGS sequence"/>
</dbReference>
<reference evidence="2 3" key="1">
    <citation type="submission" date="2021-01" db="EMBL/GenBank/DDBJ databases">
        <title>Whole genome shotgun sequence of Cellulomonas phragmiteti NBRC 110785.</title>
        <authorList>
            <person name="Komaki H."/>
            <person name="Tamura T."/>
        </authorList>
    </citation>
    <scope>NUCLEOTIDE SEQUENCE [LARGE SCALE GENOMIC DNA]</scope>
    <source>
        <strain evidence="2 3">NBRC 110785</strain>
    </source>
</reference>
<dbReference type="RefSeq" id="WP_203674180.1">
    <property type="nucleotide sequence ID" value="NZ_BONP01000012.1"/>
</dbReference>
<organism evidence="2 3">
    <name type="scientific">Cellulomonas phragmiteti</name>
    <dbReference type="NCBI Taxonomy" id="478780"/>
    <lineage>
        <taxon>Bacteria</taxon>
        <taxon>Bacillati</taxon>
        <taxon>Actinomycetota</taxon>
        <taxon>Actinomycetes</taxon>
        <taxon>Micrococcales</taxon>
        <taxon>Cellulomonadaceae</taxon>
        <taxon>Cellulomonas</taxon>
    </lineage>
</organism>
<sequence length="65" mass="6914">MPSSPSDPRRPRAEARGTWVRLAVLLLVVVMMLLSSTVELTGALLTDTTQTSTVVSTLPEFADAG</sequence>
<keyword evidence="1" id="KW-0472">Membrane</keyword>
<keyword evidence="3" id="KW-1185">Reference proteome</keyword>
<name>A0ABQ4DM83_9CELL</name>
<evidence type="ECO:0000256" key="1">
    <source>
        <dbReference type="SAM" id="Phobius"/>
    </source>
</evidence>
<keyword evidence="1" id="KW-1133">Transmembrane helix</keyword>
<accession>A0ABQ4DM83</accession>
<evidence type="ECO:0000313" key="3">
    <source>
        <dbReference type="Proteomes" id="UP000614741"/>
    </source>
</evidence>
<comment type="caution">
    <text evidence="2">The sequence shown here is derived from an EMBL/GenBank/DDBJ whole genome shotgun (WGS) entry which is preliminary data.</text>
</comment>
<evidence type="ECO:0000313" key="2">
    <source>
        <dbReference type="EMBL" id="GIG40454.1"/>
    </source>
</evidence>
<gene>
    <name evidence="2" type="ORF">Cph01nite_22160</name>
</gene>